<evidence type="ECO:0000256" key="1">
    <source>
        <dbReference type="ARBA" id="ARBA00022574"/>
    </source>
</evidence>
<dbReference type="Pfam" id="PF00400">
    <property type="entry name" value="WD40"/>
    <property type="match status" value="2"/>
</dbReference>
<dbReference type="PANTHER" id="PTHR19879">
    <property type="entry name" value="TRANSCRIPTION INITIATION FACTOR TFIID"/>
    <property type="match status" value="1"/>
</dbReference>
<dbReference type="SMART" id="SM00320">
    <property type="entry name" value="WD40"/>
    <property type="match status" value="2"/>
</dbReference>
<evidence type="ECO:0000256" key="3">
    <source>
        <dbReference type="PROSITE-ProRule" id="PRU00221"/>
    </source>
</evidence>
<dbReference type="EMBL" id="CP053452">
    <property type="protein sequence ID" value="QJW98755.1"/>
    <property type="molecule type" value="Genomic_DNA"/>
</dbReference>
<feature type="repeat" description="WD" evidence="3">
    <location>
        <begin position="189"/>
        <end position="230"/>
    </location>
</feature>
<evidence type="ECO:0000256" key="2">
    <source>
        <dbReference type="ARBA" id="ARBA00022737"/>
    </source>
</evidence>
<dbReference type="InterPro" id="IPR001680">
    <property type="entry name" value="WD40_rpt"/>
</dbReference>
<dbReference type="InterPro" id="IPR015943">
    <property type="entry name" value="WD40/YVTN_repeat-like_dom_sf"/>
</dbReference>
<dbReference type="PROSITE" id="PS50082">
    <property type="entry name" value="WD_REPEATS_2"/>
    <property type="match status" value="2"/>
</dbReference>
<dbReference type="InterPro" id="IPR011047">
    <property type="entry name" value="Quinoprotein_ADH-like_sf"/>
</dbReference>
<accession>A0A6M5YXP4</accession>
<dbReference type="Proteomes" id="UP000503447">
    <property type="component" value="Chromosome"/>
</dbReference>
<dbReference type="PROSITE" id="PS50294">
    <property type="entry name" value="WD_REPEATS_REGION"/>
    <property type="match status" value="2"/>
</dbReference>
<keyword evidence="2" id="KW-0677">Repeat</keyword>
<keyword evidence="5" id="KW-1185">Reference proteome</keyword>
<keyword evidence="1 3" id="KW-0853">WD repeat</keyword>
<name>A0A6M5YXP4_9BACT</name>
<proteinExistence type="predicted"/>
<reference evidence="5" key="1">
    <citation type="submission" date="2020-05" db="EMBL/GenBank/DDBJ databases">
        <title>Frigoriglobus tundricola gen. nov., sp. nov., a psychrotolerant cellulolytic planctomycete of the family Gemmataceae with two divergent copies of 16S rRNA gene.</title>
        <authorList>
            <person name="Kulichevskaya I.S."/>
            <person name="Ivanova A.A."/>
            <person name="Naumoff D.G."/>
            <person name="Beletsky A.V."/>
            <person name="Rijpstra W.I.C."/>
            <person name="Sinninghe Damste J.S."/>
            <person name="Mardanov A.V."/>
            <person name="Ravin N.V."/>
            <person name="Dedysh S.N."/>
        </authorList>
    </citation>
    <scope>NUCLEOTIDE SEQUENCE [LARGE SCALE GENOMIC DNA]</scope>
    <source>
        <strain evidence="5">PL17</strain>
    </source>
</reference>
<dbReference type="SUPFAM" id="SSF50998">
    <property type="entry name" value="Quinoprotein alcohol dehydrogenase-like"/>
    <property type="match status" value="1"/>
</dbReference>
<organism evidence="4 5">
    <name type="scientific">Frigoriglobus tundricola</name>
    <dbReference type="NCBI Taxonomy" id="2774151"/>
    <lineage>
        <taxon>Bacteria</taxon>
        <taxon>Pseudomonadati</taxon>
        <taxon>Planctomycetota</taxon>
        <taxon>Planctomycetia</taxon>
        <taxon>Gemmatales</taxon>
        <taxon>Gemmataceae</taxon>
        <taxon>Frigoriglobus</taxon>
    </lineage>
</organism>
<dbReference type="Gene3D" id="2.130.10.10">
    <property type="entry name" value="YVTN repeat-like/Quinoprotein amine dehydrogenase"/>
    <property type="match status" value="2"/>
</dbReference>
<dbReference type="KEGG" id="ftj:FTUN_6350"/>
<dbReference type="InterPro" id="IPR019775">
    <property type="entry name" value="WD40_repeat_CS"/>
</dbReference>
<dbReference type="PROSITE" id="PS00678">
    <property type="entry name" value="WD_REPEATS_1"/>
    <property type="match status" value="1"/>
</dbReference>
<feature type="repeat" description="WD" evidence="3">
    <location>
        <begin position="231"/>
        <end position="266"/>
    </location>
</feature>
<dbReference type="RefSeq" id="WP_171473860.1">
    <property type="nucleotide sequence ID" value="NZ_CP053452.2"/>
</dbReference>
<dbReference type="PANTHER" id="PTHR19879:SF9">
    <property type="entry name" value="TRANSCRIPTION INITIATION FACTOR TFIID SUBUNIT 5"/>
    <property type="match status" value="1"/>
</dbReference>
<protein>
    <submittedName>
        <fullName evidence="4">High-affnity carbon uptake protein Hat/HatR</fullName>
    </submittedName>
</protein>
<evidence type="ECO:0000313" key="5">
    <source>
        <dbReference type="Proteomes" id="UP000503447"/>
    </source>
</evidence>
<gene>
    <name evidence="4" type="ORF">FTUN_6350</name>
</gene>
<dbReference type="AlphaFoldDB" id="A0A6M5YXP4"/>
<sequence>MWDAETGKEQERLVDGEKNDSRRIDQIQLSPDASLLYLVTGERLFINKCSVAKENRIFLGLGCGVKWFGVNPAGITYLGTNDAGTALMMVKDPFDEDARDKLLRTSHTHSGPIDLLAGVGDSAVVTVAGGVLRRWKADSDEPVWEQKLDEKAQPAHLSVGAGGTIVAVADKGGGVHLFSAETGKAAGTLSGHTGPVRAVAFNPNGKQVVTGGEDKTARVWDAKSGKELAQLEGHTKAVTGVGFSPGGDMIVTGCADKTARIWAFTK</sequence>
<evidence type="ECO:0000313" key="4">
    <source>
        <dbReference type="EMBL" id="QJW98755.1"/>
    </source>
</evidence>